<feature type="domain" description="Rieske" evidence="6">
    <location>
        <begin position="88"/>
        <end position="188"/>
    </location>
</feature>
<dbReference type="InterPro" id="IPR036922">
    <property type="entry name" value="Rieske_2Fe-2S_sf"/>
</dbReference>
<protein>
    <recommendedName>
        <fullName evidence="6">Rieske domain-containing protein</fullName>
    </recommendedName>
</protein>
<evidence type="ECO:0000256" key="1">
    <source>
        <dbReference type="ARBA" id="ARBA00022714"/>
    </source>
</evidence>
<proteinExistence type="predicted"/>
<dbReference type="GO" id="GO:0046872">
    <property type="term" value="F:metal ion binding"/>
    <property type="evidence" value="ECO:0007669"/>
    <property type="project" value="UniProtKB-KW"/>
</dbReference>
<evidence type="ECO:0000256" key="4">
    <source>
        <dbReference type="ARBA" id="ARBA00023014"/>
    </source>
</evidence>
<evidence type="ECO:0000313" key="7">
    <source>
        <dbReference type="EMBL" id="CAE8640156.1"/>
    </source>
</evidence>
<accession>A0A813HPE7</accession>
<dbReference type="InterPro" id="IPR017941">
    <property type="entry name" value="Rieske_2Fe-2S"/>
</dbReference>
<reference evidence="7" key="1">
    <citation type="submission" date="2021-02" db="EMBL/GenBank/DDBJ databases">
        <authorList>
            <person name="Dougan E. K."/>
            <person name="Rhodes N."/>
            <person name="Thang M."/>
            <person name="Chan C."/>
        </authorList>
    </citation>
    <scope>NUCLEOTIDE SEQUENCE</scope>
</reference>
<keyword evidence="2" id="KW-0479">Metal-binding</keyword>
<sequence>MEPPLLVSDGELCWVRTEIRRGPDLVDGSGWIAEFQKRCREAPALSGRARLLRQTVSEGDNPQFWSKAGDTPLPLRNEVLKAMQKETGQPGSRAKLATGQDVIFWFNVGPPGEPRNRVYVTDARCPHQGVCLLEGELKDIEDVAGTRRGMVRCPRHNKTFDIQSGQSPGNSEELRVYPCRFEHGHWYVGVSGRESEAAQAVDVEMPAAEEPEQKRQRIGSEVIAATPAQGRPRILVHHATIA</sequence>
<keyword evidence="1" id="KW-0001">2Fe-2S</keyword>
<dbReference type="PANTHER" id="PTHR21496">
    <property type="entry name" value="FERREDOXIN-RELATED"/>
    <property type="match status" value="1"/>
</dbReference>
<organism evidence="7 8">
    <name type="scientific">Polarella glacialis</name>
    <name type="common">Dinoflagellate</name>
    <dbReference type="NCBI Taxonomy" id="89957"/>
    <lineage>
        <taxon>Eukaryota</taxon>
        <taxon>Sar</taxon>
        <taxon>Alveolata</taxon>
        <taxon>Dinophyceae</taxon>
        <taxon>Suessiales</taxon>
        <taxon>Suessiaceae</taxon>
        <taxon>Polarella</taxon>
    </lineage>
</organism>
<dbReference type="Pfam" id="PF00355">
    <property type="entry name" value="Rieske"/>
    <property type="match status" value="1"/>
</dbReference>
<evidence type="ECO:0000256" key="3">
    <source>
        <dbReference type="ARBA" id="ARBA00023004"/>
    </source>
</evidence>
<comment type="cofactor">
    <cofactor evidence="5">
        <name>[2Fe-2S] cluster</name>
        <dbReference type="ChEBI" id="CHEBI:190135"/>
    </cofactor>
</comment>
<keyword evidence="4" id="KW-0411">Iron-sulfur</keyword>
<dbReference type="AlphaFoldDB" id="A0A813HPE7"/>
<dbReference type="OrthoDB" id="426882at2759"/>
<dbReference type="EMBL" id="CAJNNV010032500">
    <property type="protein sequence ID" value="CAE8640156.1"/>
    <property type="molecule type" value="Genomic_DNA"/>
</dbReference>
<keyword evidence="3" id="KW-0408">Iron</keyword>
<evidence type="ECO:0000256" key="5">
    <source>
        <dbReference type="ARBA" id="ARBA00034078"/>
    </source>
</evidence>
<dbReference type="PROSITE" id="PS51296">
    <property type="entry name" value="RIESKE"/>
    <property type="match status" value="1"/>
</dbReference>
<comment type="caution">
    <text evidence="7">The sequence shown here is derived from an EMBL/GenBank/DDBJ whole genome shotgun (WGS) entry which is preliminary data.</text>
</comment>
<name>A0A813HPE7_POLGL</name>
<dbReference type="Gene3D" id="2.102.10.10">
    <property type="entry name" value="Rieske [2Fe-2S] iron-sulphur domain"/>
    <property type="match status" value="1"/>
</dbReference>
<gene>
    <name evidence="7" type="ORF">PGLA1383_LOCUS55096</name>
</gene>
<keyword evidence="8" id="KW-1185">Reference proteome</keyword>
<dbReference type="GO" id="GO:0051537">
    <property type="term" value="F:2 iron, 2 sulfur cluster binding"/>
    <property type="evidence" value="ECO:0007669"/>
    <property type="project" value="UniProtKB-KW"/>
</dbReference>
<evidence type="ECO:0000313" key="8">
    <source>
        <dbReference type="Proteomes" id="UP000654075"/>
    </source>
</evidence>
<dbReference type="SUPFAM" id="SSF50022">
    <property type="entry name" value="ISP domain"/>
    <property type="match status" value="1"/>
</dbReference>
<evidence type="ECO:0000256" key="2">
    <source>
        <dbReference type="ARBA" id="ARBA00022723"/>
    </source>
</evidence>
<dbReference type="Proteomes" id="UP000654075">
    <property type="component" value="Unassembled WGS sequence"/>
</dbReference>
<dbReference type="PANTHER" id="PTHR21496:SF0">
    <property type="entry name" value="RIESKE DOMAIN-CONTAINING PROTEIN"/>
    <property type="match status" value="1"/>
</dbReference>
<evidence type="ECO:0000259" key="6">
    <source>
        <dbReference type="PROSITE" id="PS51296"/>
    </source>
</evidence>